<dbReference type="Pfam" id="PF00754">
    <property type="entry name" value="F5_F8_type_C"/>
    <property type="match status" value="1"/>
</dbReference>
<dbReference type="CDD" id="cd00057">
    <property type="entry name" value="FA58C"/>
    <property type="match status" value="1"/>
</dbReference>
<dbReference type="InterPro" id="IPR000884">
    <property type="entry name" value="TSP1_rpt"/>
</dbReference>
<dbReference type="Gene3D" id="2.60.120.260">
    <property type="entry name" value="Galactose-binding domain-like"/>
    <property type="match status" value="1"/>
</dbReference>
<proteinExistence type="predicted"/>
<dbReference type="SUPFAM" id="SSF49265">
    <property type="entry name" value="Fibronectin type III"/>
    <property type="match status" value="1"/>
</dbReference>
<dbReference type="PROSITE" id="PS50092">
    <property type="entry name" value="TSP1"/>
    <property type="match status" value="1"/>
</dbReference>
<keyword evidence="3" id="KW-1185">Reference proteome</keyword>
<dbReference type="InterPro" id="IPR008979">
    <property type="entry name" value="Galactose-bd-like_sf"/>
</dbReference>
<name>A0A9X0CYW3_9CNID</name>
<dbReference type="PROSITE" id="PS01285">
    <property type="entry name" value="FA58C_1"/>
    <property type="match status" value="1"/>
</dbReference>
<evidence type="ECO:0000313" key="3">
    <source>
        <dbReference type="Proteomes" id="UP001163046"/>
    </source>
</evidence>
<dbReference type="Proteomes" id="UP001163046">
    <property type="component" value="Unassembled WGS sequence"/>
</dbReference>
<dbReference type="SUPFAM" id="SSF82895">
    <property type="entry name" value="TSP-1 type 1 repeat"/>
    <property type="match status" value="1"/>
</dbReference>
<comment type="caution">
    <text evidence="2">The sequence shown here is derived from an EMBL/GenBank/DDBJ whole genome shotgun (WGS) entry which is preliminary data.</text>
</comment>
<dbReference type="SUPFAM" id="SSF49785">
    <property type="entry name" value="Galactose-binding domain-like"/>
    <property type="match status" value="1"/>
</dbReference>
<gene>
    <name evidence="2" type="primary">NRP1_4</name>
    <name evidence="2" type="ORF">OS493_021883</name>
</gene>
<dbReference type="PANTHER" id="PTHR24543">
    <property type="entry name" value="MULTICOPPER OXIDASE-RELATED"/>
    <property type="match status" value="1"/>
</dbReference>
<evidence type="ECO:0000259" key="1">
    <source>
        <dbReference type="PROSITE" id="PS50022"/>
    </source>
</evidence>
<protein>
    <submittedName>
        <fullName evidence="2">Asparagine-rich protein (ARP protein)</fullName>
    </submittedName>
</protein>
<dbReference type="InterPro" id="IPR036383">
    <property type="entry name" value="TSP1_rpt_sf"/>
</dbReference>
<evidence type="ECO:0000313" key="2">
    <source>
        <dbReference type="EMBL" id="KAJ7378584.1"/>
    </source>
</evidence>
<dbReference type="EMBL" id="MU826364">
    <property type="protein sequence ID" value="KAJ7378584.1"/>
    <property type="molecule type" value="Genomic_DNA"/>
</dbReference>
<dbReference type="PANTHER" id="PTHR24543:SF335">
    <property type="entry name" value="EGF-LIKE REPEAT AND DISCOIDIN I-LIKE DOMAIN-CONTAINING PROTEIN 3"/>
    <property type="match status" value="1"/>
</dbReference>
<dbReference type="OrthoDB" id="6071166at2759"/>
<organism evidence="2 3">
    <name type="scientific">Desmophyllum pertusum</name>
    <dbReference type="NCBI Taxonomy" id="174260"/>
    <lineage>
        <taxon>Eukaryota</taxon>
        <taxon>Metazoa</taxon>
        <taxon>Cnidaria</taxon>
        <taxon>Anthozoa</taxon>
        <taxon>Hexacorallia</taxon>
        <taxon>Scleractinia</taxon>
        <taxon>Caryophylliina</taxon>
        <taxon>Caryophylliidae</taxon>
        <taxon>Desmophyllum</taxon>
    </lineage>
</organism>
<reference evidence="2" key="1">
    <citation type="submission" date="2023-01" db="EMBL/GenBank/DDBJ databases">
        <title>Genome assembly of the deep-sea coral Lophelia pertusa.</title>
        <authorList>
            <person name="Herrera S."/>
            <person name="Cordes E."/>
        </authorList>
    </citation>
    <scope>NUCLEOTIDE SEQUENCE</scope>
    <source>
        <strain evidence="2">USNM1676648</strain>
        <tissue evidence="2">Polyp</tissue>
    </source>
</reference>
<dbReference type="Gene3D" id="2.20.100.10">
    <property type="entry name" value="Thrombospondin type-1 (TSP1) repeat"/>
    <property type="match status" value="1"/>
</dbReference>
<dbReference type="InterPro" id="IPR013783">
    <property type="entry name" value="Ig-like_fold"/>
</dbReference>
<dbReference type="AlphaFoldDB" id="A0A9X0CYW3"/>
<sequence length="437" mass="48445">MNHNHDHCASYDKNSALWVQKSCFNAFPYVCKRKDYDWPHQNCSDAPLGMENKAIPDSAIQSGSGHTSFDTSPSDARLGSAGGWCGILNVEVYLKVDLIFPHVICAIGTQGHSNGNEEYVETFKIELALKDFKWEYYKENGAIRVFEANSNGSFVKKNTLESGVVMELMRLWPTSWYGKPCLRLELYGELDMNKVPTRAPENVTFSFTDAGMHVTWVPVPVYYHGGYLSGYKIEARKANGTLMGAWKQPADSRNATIIAIKPEDGINCVAVFGYTMHRDGVSSDCVIEEQGWSDWGLWSACSKTCGQGVQNRTRECMGIQFAKEMSLRRKNVLCRIAQGRSLVTARAETAGMETTAVIGQNGANGVLAARHVTKVYSFGIEPVFSTQCIDGENQESKVVTLPIAQKEHQLALTLITYVWSEHICGGFDPGVPHILLL</sequence>
<accession>A0A9X0CYW3</accession>
<dbReference type="InterPro" id="IPR000421">
    <property type="entry name" value="FA58C"/>
</dbReference>
<dbReference type="PROSITE" id="PS50022">
    <property type="entry name" value="FA58C_3"/>
    <property type="match status" value="1"/>
</dbReference>
<feature type="domain" description="F5/8 type C" evidence="1">
    <location>
        <begin position="43"/>
        <end position="189"/>
    </location>
</feature>
<dbReference type="InterPro" id="IPR036116">
    <property type="entry name" value="FN3_sf"/>
</dbReference>
<dbReference type="SMART" id="SM00209">
    <property type="entry name" value="TSP1"/>
    <property type="match status" value="1"/>
</dbReference>
<dbReference type="Pfam" id="PF00090">
    <property type="entry name" value="TSP_1"/>
    <property type="match status" value="1"/>
</dbReference>
<dbReference type="Gene3D" id="2.60.40.10">
    <property type="entry name" value="Immunoglobulins"/>
    <property type="match status" value="1"/>
</dbReference>
<dbReference type="SMART" id="SM00231">
    <property type="entry name" value="FA58C"/>
    <property type="match status" value="1"/>
</dbReference>